<protein>
    <submittedName>
        <fullName evidence="1">Uncharacterized protein</fullName>
    </submittedName>
</protein>
<evidence type="ECO:0000313" key="1">
    <source>
        <dbReference type="EMBL" id="KAG8551103.1"/>
    </source>
</evidence>
<dbReference type="Proteomes" id="UP000824782">
    <property type="component" value="Unassembled WGS sequence"/>
</dbReference>
<sequence>MAIVPEGVNEDLATMRAVWEVAKWHIRSREGNNVKCKSSAQTETLKMGRWDGGHWLEAQKLLSDHLLETKGKTFSTFWT</sequence>
<organism evidence="1 2">
    <name type="scientific">Engystomops pustulosus</name>
    <name type="common">Tungara frog</name>
    <name type="synonym">Physalaemus pustulosus</name>
    <dbReference type="NCBI Taxonomy" id="76066"/>
    <lineage>
        <taxon>Eukaryota</taxon>
        <taxon>Metazoa</taxon>
        <taxon>Chordata</taxon>
        <taxon>Craniata</taxon>
        <taxon>Vertebrata</taxon>
        <taxon>Euteleostomi</taxon>
        <taxon>Amphibia</taxon>
        <taxon>Batrachia</taxon>
        <taxon>Anura</taxon>
        <taxon>Neobatrachia</taxon>
        <taxon>Hyloidea</taxon>
        <taxon>Leptodactylidae</taxon>
        <taxon>Leiuperinae</taxon>
        <taxon>Engystomops</taxon>
    </lineage>
</organism>
<reference evidence="1" key="1">
    <citation type="thesis" date="2020" institute="ProQuest LLC" country="789 East Eisenhower Parkway, Ann Arbor, MI, USA">
        <title>Comparative Genomics and Chromosome Evolution.</title>
        <authorList>
            <person name="Mudd A.B."/>
        </authorList>
    </citation>
    <scope>NUCLEOTIDE SEQUENCE</scope>
    <source>
        <strain evidence="1">237g6f4</strain>
        <tissue evidence="1">Blood</tissue>
    </source>
</reference>
<dbReference type="EMBL" id="WNYA01000012">
    <property type="protein sequence ID" value="KAG8551103.1"/>
    <property type="molecule type" value="Genomic_DNA"/>
</dbReference>
<keyword evidence="2" id="KW-1185">Reference proteome</keyword>
<name>A0AAV6ZSP0_ENGPU</name>
<accession>A0AAV6ZSP0</accession>
<comment type="caution">
    <text evidence="1">The sequence shown here is derived from an EMBL/GenBank/DDBJ whole genome shotgun (WGS) entry which is preliminary data.</text>
</comment>
<proteinExistence type="predicted"/>
<evidence type="ECO:0000313" key="2">
    <source>
        <dbReference type="Proteomes" id="UP000824782"/>
    </source>
</evidence>
<dbReference type="AlphaFoldDB" id="A0AAV6ZSP0"/>
<gene>
    <name evidence="1" type="ORF">GDO81_018466</name>
</gene>